<protein>
    <submittedName>
        <fullName evidence="2">Uncharacterized protein</fullName>
    </submittedName>
</protein>
<feature type="compositionally biased region" description="Acidic residues" evidence="1">
    <location>
        <begin position="66"/>
        <end position="75"/>
    </location>
</feature>
<dbReference type="RefSeq" id="WP_369144367.1">
    <property type="nucleotide sequence ID" value="NZ_CP163444.1"/>
</dbReference>
<accession>A0AB39T2D7</accession>
<reference evidence="2" key="1">
    <citation type="submission" date="2024-07" db="EMBL/GenBank/DDBJ databases">
        <authorList>
            <person name="Yu S.T."/>
        </authorList>
    </citation>
    <scope>NUCLEOTIDE SEQUENCE</scope>
    <source>
        <strain evidence="2">R44</strain>
    </source>
</reference>
<dbReference type="EMBL" id="CP163444">
    <property type="protein sequence ID" value="XDQ71689.1"/>
    <property type="molecule type" value="Genomic_DNA"/>
</dbReference>
<name>A0AB39T2D7_9ACTN</name>
<proteinExistence type="predicted"/>
<feature type="region of interest" description="Disordered" evidence="1">
    <location>
        <begin position="51"/>
        <end position="75"/>
    </location>
</feature>
<sequence>MDGAAILLILAVTGVASIILFSLKGLLDQLPDVIDSAGRARDAWQRFRALKPPPSLASEEGQPALESDEEPPVAA</sequence>
<dbReference type="AlphaFoldDB" id="A0AB39T2D7"/>
<gene>
    <name evidence="2" type="ORF">AB5J54_14690</name>
</gene>
<organism evidence="2">
    <name type="scientific">Streptomyces sp. R44</name>
    <dbReference type="NCBI Taxonomy" id="3238633"/>
    <lineage>
        <taxon>Bacteria</taxon>
        <taxon>Bacillati</taxon>
        <taxon>Actinomycetota</taxon>
        <taxon>Actinomycetes</taxon>
        <taxon>Kitasatosporales</taxon>
        <taxon>Streptomycetaceae</taxon>
        <taxon>Streptomyces</taxon>
    </lineage>
</organism>
<evidence type="ECO:0000313" key="2">
    <source>
        <dbReference type="EMBL" id="XDQ71689.1"/>
    </source>
</evidence>
<evidence type="ECO:0000256" key="1">
    <source>
        <dbReference type="SAM" id="MobiDB-lite"/>
    </source>
</evidence>